<gene>
    <name evidence="1" type="ORF">FE374_09395</name>
</gene>
<reference evidence="1 2" key="1">
    <citation type="submission" date="2019-05" db="EMBL/GenBank/DDBJ databases">
        <title>Georgenia *** sp. nov., and Georgenia *** sp. nov., isolated from the intestinal contents of plateau pika (Ochotona curzoniae) in the Qinghai-Tibet plateau of China.</title>
        <authorList>
            <person name="Tian Z."/>
        </authorList>
    </citation>
    <scope>NUCLEOTIDE SEQUENCE [LARGE SCALE GENOMIC DNA]</scope>
    <source>
        <strain evidence="1 2">Z443</strain>
    </source>
</reference>
<evidence type="ECO:0000313" key="1">
    <source>
        <dbReference type="EMBL" id="QDC24799.1"/>
    </source>
</evidence>
<proteinExistence type="predicted"/>
<dbReference type="KEGG" id="gyu:FE374_09395"/>
<accession>A0A5B8C2A8</accession>
<name>A0A5B8C2A8_9MICO</name>
<evidence type="ECO:0008006" key="3">
    <source>
        <dbReference type="Google" id="ProtNLM"/>
    </source>
</evidence>
<sequence>MSFDKLMFNVVADPSDRLGVDTIDGFSRLEEAPGRFVRGAGGRVRVMRRAGANRSWSLGLPALTQEQTRWLEDRVGVLLCVRDNRGHKMFGTYMGTQVDEIPSTDKIADVSLTVTEVSWSEAV</sequence>
<evidence type="ECO:0000313" key="2">
    <source>
        <dbReference type="Proteomes" id="UP000314616"/>
    </source>
</evidence>
<dbReference type="Proteomes" id="UP000314616">
    <property type="component" value="Chromosome"/>
</dbReference>
<protein>
    <recommendedName>
        <fullName evidence="3">Phage tail protein</fullName>
    </recommendedName>
</protein>
<dbReference type="EMBL" id="CP040915">
    <property type="protein sequence ID" value="QDC24799.1"/>
    <property type="molecule type" value="Genomic_DNA"/>
</dbReference>
<dbReference type="RefSeq" id="WP_139928502.1">
    <property type="nucleotide sequence ID" value="NZ_CP040915.1"/>
</dbReference>
<organism evidence="1 2">
    <name type="scientific">Georgenia yuyongxinii</name>
    <dbReference type="NCBI Taxonomy" id="2589797"/>
    <lineage>
        <taxon>Bacteria</taxon>
        <taxon>Bacillati</taxon>
        <taxon>Actinomycetota</taxon>
        <taxon>Actinomycetes</taxon>
        <taxon>Micrococcales</taxon>
        <taxon>Bogoriellaceae</taxon>
        <taxon>Georgenia</taxon>
    </lineage>
</organism>
<dbReference type="AlphaFoldDB" id="A0A5B8C2A8"/>